<dbReference type="OrthoDB" id="37537at2759"/>
<reference evidence="3" key="1">
    <citation type="journal article" date="2020" name="BMC Genomics">
        <title>Correction to: Identification and distribution of gene clusters required for synthesis of sphingolipid metabolism inhibitors in diverse species of the filamentous fungus Fusarium.</title>
        <authorList>
            <person name="Kim H.S."/>
            <person name="Lohmar J.M."/>
            <person name="Busman M."/>
            <person name="Brown D.W."/>
            <person name="Naumann T.A."/>
            <person name="Divon H.H."/>
            <person name="Lysoe E."/>
            <person name="Uhlig S."/>
            <person name="Proctor R.H."/>
        </authorList>
    </citation>
    <scope>NUCLEOTIDE SEQUENCE</scope>
    <source>
        <strain evidence="3">NRRL 20472</strain>
    </source>
</reference>
<gene>
    <name evidence="3" type="ORF">FSARC_14373</name>
</gene>
<dbReference type="Gene3D" id="3.20.20.100">
    <property type="entry name" value="NADP-dependent oxidoreductase domain"/>
    <property type="match status" value="1"/>
</dbReference>
<accession>A0A8H4WQ43</accession>
<keyword evidence="4" id="KW-1185">Reference proteome</keyword>
<evidence type="ECO:0000256" key="1">
    <source>
        <dbReference type="ARBA" id="ARBA00023002"/>
    </source>
</evidence>
<evidence type="ECO:0000259" key="2">
    <source>
        <dbReference type="Pfam" id="PF00248"/>
    </source>
</evidence>
<comment type="caution">
    <text evidence="3">The sequence shown here is derived from an EMBL/GenBank/DDBJ whole genome shotgun (WGS) entry which is preliminary data.</text>
</comment>
<dbReference type="GO" id="GO:0005737">
    <property type="term" value="C:cytoplasm"/>
    <property type="evidence" value="ECO:0007669"/>
    <property type="project" value="TreeGrafter"/>
</dbReference>
<dbReference type="GO" id="GO:0016491">
    <property type="term" value="F:oxidoreductase activity"/>
    <property type="evidence" value="ECO:0007669"/>
    <property type="project" value="UniProtKB-KW"/>
</dbReference>
<reference evidence="3" key="2">
    <citation type="submission" date="2020-05" db="EMBL/GenBank/DDBJ databases">
        <authorList>
            <person name="Kim H.-S."/>
            <person name="Proctor R.H."/>
            <person name="Brown D.W."/>
        </authorList>
    </citation>
    <scope>NUCLEOTIDE SEQUENCE</scope>
    <source>
        <strain evidence="3">NRRL 20472</strain>
    </source>
</reference>
<dbReference type="InterPro" id="IPR020471">
    <property type="entry name" value="AKR"/>
</dbReference>
<dbReference type="SUPFAM" id="SSF51430">
    <property type="entry name" value="NAD(P)-linked oxidoreductase"/>
    <property type="match status" value="1"/>
</dbReference>
<proteinExistence type="predicted"/>
<dbReference type="PANTHER" id="PTHR43625">
    <property type="entry name" value="AFLATOXIN B1 ALDEHYDE REDUCTASE"/>
    <property type="match status" value="1"/>
</dbReference>
<feature type="domain" description="NADP-dependent oxidoreductase" evidence="2">
    <location>
        <begin position="20"/>
        <end position="319"/>
    </location>
</feature>
<name>A0A8H4WQ43_9HYPO</name>
<evidence type="ECO:0000313" key="4">
    <source>
        <dbReference type="Proteomes" id="UP000622797"/>
    </source>
</evidence>
<dbReference type="AlphaFoldDB" id="A0A8H4WQ43"/>
<dbReference type="Proteomes" id="UP000622797">
    <property type="component" value="Unassembled WGS sequence"/>
</dbReference>
<dbReference type="InterPro" id="IPR050791">
    <property type="entry name" value="Aldo-Keto_reductase"/>
</dbReference>
<dbReference type="Pfam" id="PF00248">
    <property type="entry name" value="Aldo_ket_red"/>
    <property type="match status" value="1"/>
</dbReference>
<evidence type="ECO:0000313" key="3">
    <source>
        <dbReference type="EMBL" id="KAF4945739.1"/>
    </source>
</evidence>
<dbReference type="InterPro" id="IPR023210">
    <property type="entry name" value="NADP_OxRdtase_dom"/>
</dbReference>
<keyword evidence="1" id="KW-0560">Oxidoreductase</keyword>
<sequence>MSPKTVPHVPLGKNGPLVARMGLGTMGLTRPTYGAVPSEDEIFAFLDRAYEAGSTFWDSADFYNNCEELIGKWFKRTGKRNEIFLASKFGYVKGSPSYELNTSYEYTKEACAESLRLLDVESIDIYYLHTPNPETPIEQTMRALKELRDEGKIKHIGLSAVTSTTLRRAVKIAPVAAVQIGYSPFELYGEGEEGTHILATCRELGVAVVAAMPLGRGLLTANFVDGTALSEQGNDIREQHLPRFMPENRDKNIQLVSQFKGLADKKGITTSQLALAWLLKQGDYVIPIPGTKRIKYFEENWAALDINLSDEEEAEVRRFVEKADIAGLAMPAAMKDWLFRDTKEES</sequence>
<dbReference type="PRINTS" id="PR00069">
    <property type="entry name" value="ALDKETRDTASE"/>
</dbReference>
<dbReference type="PANTHER" id="PTHR43625:SF40">
    <property type="entry name" value="ALDO-KETO REDUCTASE YAKC [NADP(+)]"/>
    <property type="match status" value="1"/>
</dbReference>
<protein>
    <recommendedName>
        <fullName evidence="2">NADP-dependent oxidoreductase domain-containing protein</fullName>
    </recommendedName>
</protein>
<dbReference type="InterPro" id="IPR036812">
    <property type="entry name" value="NAD(P)_OxRdtase_dom_sf"/>
</dbReference>
<dbReference type="EMBL" id="JABEXW010001218">
    <property type="protein sequence ID" value="KAF4945739.1"/>
    <property type="molecule type" value="Genomic_DNA"/>
</dbReference>
<organism evidence="3 4">
    <name type="scientific">Fusarium sarcochroum</name>
    <dbReference type="NCBI Taxonomy" id="1208366"/>
    <lineage>
        <taxon>Eukaryota</taxon>
        <taxon>Fungi</taxon>
        <taxon>Dikarya</taxon>
        <taxon>Ascomycota</taxon>
        <taxon>Pezizomycotina</taxon>
        <taxon>Sordariomycetes</taxon>
        <taxon>Hypocreomycetidae</taxon>
        <taxon>Hypocreales</taxon>
        <taxon>Nectriaceae</taxon>
        <taxon>Fusarium</taxon>
        <taxon>Fusarium lateritium species complex</taxon>
    </lineage>
</organism>